<feature type="transmembrane region" description="Helical" evidence="2">
    <location>
        <begin position="184"/>
        <end position="210"/>
    </location>
</feature>
<feature type="region of interest" description="Disordered" evidence="1">
    <location>
        <begin position="70"/>
        <end position="89"/>
    </location>
</feature>
<dbReference type="HOGENOM" id="CLU_945656_0_0_11"/>
<feature type="compositionally biased region" description="Gly residues" evidence="1">
    <location>
        <begin position="28"/>
        <end position="40"/>
    </location>
</feature>
<gene>
    <name evidence="3" type="ORF">CSING_06425</name>
</gene>
<keyword evidence="2" id="KW-0472">Membrane</keyword>
<accession>A0A0B6EQM8</accession>
<evidence type="ECO:0000313" key="3">
    <source>
        <dbReference type="EMBL" id="AJI78817.1"/>
    </source>
</evidence>
<organism evidence="3 4">
    <name type="scientific">Corynebacterium singulare</name>
    <dbReference type="NCBI Taxonomy" id="161899"/>
    <lineage>
        <taxon>Bacteria</taxon>
        <taxon>Bacillati</taxon>
        <taxon>Actinomycetota</taxon>
        <taxon>Actinomycetes</taxon>
        <taxon>Mycobacteriales</taxon>
        <taxon>Corynebacteriaceae</taxon>
        <taxon>Corynebacterium</taxon>
    </lineage>
</organism>
<dbReference type="KEGG" id="csx:CSING_06425"/>
<feature type="region of interest" description="Disordered" evidence="1">
    <location>
        <begin position="1"/>
        <end position="41"/>
    </location>
</feature>
<evidence type="ECO:0008006" key="5">
    <source>
        <dbReference type="Google" id="ProtNLM"/>
    </source>
</evidence>
<name>A0A0B6EQM8_9CORY</name>
<proteinExistence type="predicted"/>
<dbReference type="EMBL" id="CP010827">
    <property type="protein sequence ID" value="AJI78817.1"/>
    <property type="molecule type" value="Genomic_DNA"/>
</dbReference>
<dbReference type="RefSeq" id="WP_042530658.1">
    <property type="nucleotide sequence ID" value="NZ_CP010827.1"/>
</dbReference>
<evidence type="ECO:0000313" key="4">
    <source>
        <dbReference type="Proteomes" id="UP000031890"/>
    </source>
</evidence>
<reference evidence="3 4" key="1">
    <citation type="journal article" date="2015" name="Genome Announc.">
        <title>Complete Genome Sequence and Annotation of Corynebacterium singulare DSM 44357, Isolated from a Human Semen Specimen.</title>
        <authorList>
            <person name="Merten M."/>
            <person name="Brinkrolf K."/>
            <person name="Albersmeier A."/>
            <person name="Kutter Y."/>
            <person name="Ruckert C."/>
            <person name="Tauch A."/>
        </authorList>
    </citation>
    <scope>NUCLEOTIDE SEQUENCE [LARGE SCALE GENOMIC DNA]</scope>
    <source>
        <strain evidence="3">IBS B52218</strain>
    </source>
</reference>
<protein>
    <recommendedName>
        <fullName evidence="5">Integral membrane protein</fullName>
    </recommendedName>
</protein>
<keyword evidence="2" id="KW-0812">Transmembrane</keyword>
<sequence>MTNPFDSNRDPSSDQHGGNNGHNSSGAYGSGNGASTGGNTYGSYGSDQSSFGNNNYGGTSYGENSYGASQGTYGQEYQDPNGYGQGYQQQGGYGAGYQQEGGYGAGYQQQGGLTVSPVDAMDSIGQAFKGYFKQPMPGALAALAYFAVMGIGIFLPLFVVSIGAASTAATSYDPATDAFSDGGAAGLGALSIFGLVVVYFLAILLSAWMYAGCVSASRKIANGENVSFGDYFKGGNVKGIFGVYICYIIAFVIGSFTIVLGIVAAVLFWAAPVIKAEDPEKSIGECFKESMNLVVNNFGQMFVFYLLFSILMSLFMLIPIVGMLCAPPLMTLGHVLFLRTVRKRPAMRWA</sequence>
<evidence type="ECO:0000256" key="1">
    <source>
        <dbReference type="SAM" id="MobiDB-lite"/>
    </source>
</evidence>
<dbReference type="AlphaFoldDB" id="A0A0B6EQM8"/>
<feature type="transmembrane region" description="Helical" evidence="2">
    <location>
        <begin position="305"/>
        <end position="338"/>
    </location>
</feature>
<feature type="transmembrane region" description="Helical" evidence="2">
    <location>
        <begin position="241"/>
        <end position="271"/>
    </location>
</feature>
<keyword evidence="2" id="KW-1133">Transmembrane helix</keyword>
<dbReference type="STRING" id="161899.CSING_06425"/>
<dbReference type="Proteomes" id="UP000031890">
    <property type="component" value="Chromosome"/>
</dbReference>
<evidence type="ECO:0000256" key="2">
    <source>
        <dbReference type="SAM" id="Phobius"/>
    </source>
</evidence>
<feature type="transmembrane region" description="Helical" evidence="2">
    <location>
        <begin position="139"/>
        <end position="164"/>
    </location>
</feature>